<dbReference type="Proteomes" id="UP000182108">
    <property type="component" value="Unassembled WGS sequence"/>
</dbReference>
<organism evidence="9 10">
    <name type="scientific">Tepidiphilus thermophilus</name>
    <dbReference type="NCBI Taxonomy" id="876478"/>
    <lineage>
        <taxon>Bacteria</taxon>
        <taxon>Pseudomonadati</taxon>
        <taxon>Pseudomonadota</taxon>
        <taxon>Hydrogenophilia</taxon>
        <taxon>Hydrogenophilales</taxon>
        <taxon>Hydrogenophilaceae</taxon>
        <taxon>Tepidiphilus</taxon>
    </lineage>
</organism>
<keyword evidence="10" id="KW-1185">Reference proteome</keyword>
<keyword evidence="4" id="KW-1003">Cell membrane</keyword>
<evidence type="ECO:0000256" key="3">
    <source>
        <dbReference type="ARBA" id="ARBA00022448"/>
    </source>
</evidence>
<sequence>MRDGPWLRGLRDGVPIALGYLPVGVTFGVVATQQGMSAMEATLTSIIVYSGAAQFMLVGLLAAGTPMALTVGLCLLLNARHALYGPAIAAYLPASPSRLSALAFGLTDEVFAVALGRLPAQPAAQRPLWLAGVEAMAYASWVGASAAGALAGDWIRSHLPLLAESLPIALSALFLVLLLPHAHAGRRGAILVTVGVAAAFALAQHAALGLLLAAVLGALLAGIGEVRCARKSS</sequence>
<dbReference type="PANTHER" id="PTHR34979">
    <property type="entry name" value="INNER MEMBRANE PROTEIN YGAZ"/>
    <property type="match status" value="1"/>
</dbReference>
<dbReference type="Pfam" id="PF03591">
    <property type="entry name" value="AzlC"/>
    <property type="match status" value="1"/>
</dbReference>
<feature type="transmembrane region" description="Helical" evidence="8">
    <location>
        <begin position="12"/>
        <end position="32"/>
    </location>
</feature>
<dbReference type="GO" id="GO:0005886">
    <property type="term" value="C:plasma membrane"/>
    <property type="evidence" value="ECO:0007669"/>
    <property type="project" value="UniProtKB-SubCell"/>
</dbReference>
<dbReference type="RefSeq" id="WP_055423383.1">
    <property type="nucleotide sequence ID" value="NZ_CYHH01000004.1"/>
</dbReference>
<evidence type="ECO:0000256" key="7">
    <source>
        <dbReference type="ARBA" id="ARBA00023136"/>
    </source>
</evidence>
<comment type="subcellular location">
    <subcellularLocation>
        <location evidence="1">Cell membrane</location>
        <topology evidence="1">Multi-pass membrane protein</topology>
    </subcellularLocation>
</comment>
<dbReference type="PANTHER" id="PTHR34979:SF1">
    <property type="entry name" value="INNER MEMBRANE PROTEIN YGAZ"/>
    <property type="match status" value="1"/>
</dbReference>
<dbReference type="InterPro" id="IPR011606">
    <property type="entry name" value="Brnchd-chn_aa_trnsp_permease"/>
</dbReference>
<evidence type="ECO:0000256" key="8">
    <source>
        <dbReference type="SAM" id="Phobius"/>
    </source>
</evidence>
<evidence type="ECO:0000256" key="6">
    <source>
        <dbReference type="ARBA" id="ARBA00022989"/>
    </source>
</evidence>
<protein>
    <submittedName>
        <fullName evidence="9">Predicted branched-chain amino acid permease (Azaleucine resistance)</fullName>
    </submittedName>
</protein>
<accession>A0A0K6IVG2</accession>
<feature type="transmembrane region" description="Helical" evidence="8">
    <location>
        <begin position="52"/>
        <end position="78"/>
    </location>
</feature>
<comment type="similarity">
    <text evidence="2">Belongs to the AzlC family.</text>
</comment>
<name>A0A0K6IVG2_9PROT</name>
<keyword evidence="5 8" id="KW-0812">Transmembrane</keyword>
<reference evidence="10" key="1">
    <citation type="submission" date="2015-08" db="EMBL/GenBank/DDBJ databases">
        <authorList>
            <person name="Babu N.S."/>
            <person name="Beckwith C.J."/>
            <person name="Beseler K.G."/>
            <person name="Brison A."/>
            <person name="Carone J.V."/>
            <person name="Caskin T.P."/>
            <person name="Diamond M."/>
            <person name="Durham M.E."/>
            <person name="Foxe J.M."/>
            <person name="Go M."/>
            <person name="Henderson B.A."/>
            <person name="Jones I.B."/>
            <person name="McGettigan J.A."/>
            <person name="Micheletti S.J."/>
            <person name="Nasrallah M.E."/>
            <person name="Ortiz D."/>
            <person name="Piller C.R."/>
            <person name="Privatt S.R."/>
            <person name="Schneider S.L."/>
            <person name="Sharp S."/>
            <person name="Smith T.C."/>
            <person name="Stanton J.D."/>
            <person name="Ullery H.E."/>
            <person name="Wilson R.J."/>
            <person name="Serrano M.G."/>
            <person name="Buck G."/>
            <person name="Lee V."/>
            <person name="Wang Y."/>
            <person name="Carvalho R."/>
            <person name="Voegtly L."/>
            <person name="Shi R."/>
            <person name="Duckworth R."/>
            <person name="Johnson A."/>
            <person name="Loviza R."/>
            <person name="Walstead R."/>
            <person name="Shah Z."/>
            <person name="Kiflezghi M."/>
            <person name="Wade K."/>
            <person name="Ball S.L."/>
            <person name="Bradley K.W."/>
            <person name="Asai D.J."/>
            <person name="Bowman C.A."/>
            <person name="Russell D.A."/>
            <person name="Pope W.H."/>
            <person name="Jacobs-Sera D."/>
            <person name="Hendrix R.W."/>
            <person name="Hatfull G.F."/>
        </authorList>
    </citation>
    <scope>NUCLEOTIDE SEQUENCE [LARGE SCALE GENOMIC DNA]</scope>
    <source>
        <strain evidence="10">JCM 19170</strain>
    </source>
</reference>
<gene>
    <name evidence="9" type="ORF">Ga0061068_104199</name>
</gene>
<proteinExistence type="inferred from homology"/>
<evidence type="ECO:0000313" key="9">
    <source>
        <dbReference type="EMBL" id="CUB07085.1"/>
    </source>
</evidence>
<evidence type="ECO:0000313" key="10">
    <source>
        <dbReference type="Proteomes" id="UP000182108"/>
    </source>
</evidence>
<dbReference type="AlphaFoldDB" id="A0A0K6IVG2"/>
<keyword evidence="7 8" id="KW-0472">Membrane</keyword>
<evidence type="ECO:0000256" key="5">
    <source>
        <dbReference type="ARBA" id="ARBA00022692"/>
    </source>
</evidence>
<evidence type="ECO:0000256" key="4">
    <source>
        <dbReference type="ARBA" id="ARBA00022475"/>
    </source>
</evidence>
<feature type="transmembrane region" description="Helical" evidence="8">
    <location>
        <begin position="188"/>
        <end position="221"/>
    </location>
</feature>
<keyword evidence="6 8" id="KW-1133">Transmembrane helix</keyword>
<keyword evidence="3" id="KW-0813">Transport</keyword>
<evidence type="ECO:0000256" key="1">
    <source>
        <dbReference type="ARBA" id="ARBA00004651"/>
    </source>
</evidence>
<dbReference type="EMBL" id="CYHH01000004">
    <property type="protein sequence ID" value="CUB07085.1"/>
    <property type="molecule type" value="Genomic_DNA"/>
</dbReference>
<dbReference type="GO" id="GO:1903785">
    <property type="term" value="P:L-valine transmembrane transport"/>
    <property type="evidence" value="ECO:0007669"/>
    <property type="project" value="TreeGrafter"/>
</dbReference>
<feature type="transmembrane region" description="Helical" evidence="8">
    <location>
        <begin position="161"/>
        <end position="182"/>
    </location>
</feature>
<evidence type="ECO:0000256" key="2">
    <source>
        <dbReference type="ARBA" id="ARBA00010735"/>
    </source>
</evidence>